<dbReference type="GO" id="GO:0005524">
    <property type="term" value="F:ATP binding"/>
    <property type="evidence" value="ECO:0007669"/>
    <property type="project" value="UniProtKB-KW"/>
</dbReference>
<feature type="compositionally biased region" description="Low complexity" evidence="8">
    <location>
        <begin position="1"/>
        <end position="12"/>
    </location>
</feature>
<evidence type="ECO:0000256" key="8">
    <source>
        <dbReference type="SAM" id="MobiDB-lite"/>
    </source>
</evidence>
<evidence type="ECO:0000313" key="12">
    <source>
        <dbReference type="Proteomes" id="UP000218209"/>
    </source>
</evidence>
<feature type="domain" description="AGC-kinase C-terminal" evidence="10">
    <location>
        <begin position="534"/>
        <end position="601"/>
    </location>
</feature>
<feature type="region of interest" description="Disordered" evidence="8">
    <location>
        <begin position="171"/>
        <end position="195"/>
    </location>
</feature>
<dbReference type="Pfam" id="PF00069">
    <property type="entry name" value="Pkinase"/>
    <property type="match status" value="2"/>
</dbReference>
<dbReference type="EC" id="2.7.11.1" evidence="2"/>
<dbReference type="InterPro" id="IPR008271">
    <property type="entry name" value="Ser/Thr_kinase_AS"/>
</dbReference>
<dbReference type="FunFam" id="3.30.200.20:FF:000042">
    <property type="entry name" value="Aurora kinase A"/>
    <property type="match status" value="1"/>
</dbReference>
<evidence type="ECO:0000256" key="2">
    <source>
        <dbReference type="ARBA" id="ARBA00012513"/>
    </source>
</evidence>
<dbReference type="AlphaFoldDB" id="A0A1X6NWK8"/>
<dbReference type="OrthoDB" id="432483at2759"/>
<comment type="similarity">
    <text evidence="1">Belongs to the protein kinase superfamily. AGC Ser/Thr protein kinase family.</text>
</comment>
<feature type="compositionally biased region" description="Basic and acidic residues" evidence="8">
    <location>
        <begin position="551"/>
        <end position="565"/>
    </location>
</feature>
<dbReference type="InterPro" id="IPR000961">
    <property type="entry name" value="AGC-kinase_C"/>
</dbReference>
<keyword evidence="7" id="KW-0067">ATP-binding</keyword>
<keyword evidence="4" id="KW-0808">Transferase</keyword>
<dbReference type="EMBL" id="KV919039">
    <property type="protein sequence ID" value="OSX72763.1"/>
    <property type="molecule type" value="Genomic_DNA"/>
</dbReference>
<dbReference type="PROSITE" id="PS50011">
    <property type="entry name" value="PROTEIN_KINASE_DOM"/>
    <property type="match status" value="1"/>
</dbReference>
<dbReference type="InterPro" id="IPR000719">
    <property type="entry name" value="Prot_kinase_dom"/>
</dbReference>
<dbReference type="CDD" id="cd05574">
    <property type="entry name" value="STKc_phototropin_like"/>
    <property type="match status" value="1"/>
</dbReference>
<evidence type="ECO:0000259" key="10">
    <source>
        <dbReference type="PROSITE" id="PS51285"/>
    </source>
</evidence>
<dbReference type="PROSITE" id="PS00108">
    <property type="entry name" value="PROTEIN_KINASE_ST"/>
    <property type="match status" value="1"/>
</dbReference>
<evidence type="ECO:0000256" key="7">
    <source>
        <dbReference type="ARBA" id="ARBA00022840"/>
    </source>
</evidence>
<evidence type="ECO:0000256" key="4">
    <source>
        <dbReference type="ARBA" id="ARBA00022679"/>
    </source>
</evidence>
<organism evidence="11 12">
    <name type="scientific">Porphyra umbilicalis</name>
    <name type="common">Purple laver</name>
    <name type="synonym">Red alga</name>
    <dbReference type="NCBI Taxonomy" id="2786"/>
    <lineage>
        <taxon>Eukaryota</taxon>
        <taxon>Rhodophyta</taxon>
        <taxon>Bangiophyceae</taxon>
        <taxon>Bangiales</taxon>
        <taxon>Bangiaceae</taxon>
        <taxon>Porphyra</taxon>
    </lineage>
</organism>
<evidence type="ECO:0000256" key="6">
    <source>
        <dbReference type="ARBA" id="ARBA00022777"/>
    </source>
</evidence>
<gene>
    <name evidence="11" type="ORF">BU14_0406s0002</name>
</gene>
<dbReference type="Gene3D" id="3.30.200.20">
    <property type="entry name" value="Phosphorylase Kinase, domain 1"/>
    <property type="match status" value="1"/>
</dbReference>
<reference evidence="11 12" key="1">
    <citation type="submission" date="2017-03" db="EMBL/GenBank/DDBJ databases">
        <title>WGS assembly of Porphyra umbilicalis.</title>
        <authorList>
            <person name="Brawley S.H."/>
            <person name="Blouin N.A."/>
            <person name="Ficko-Blean E."/>
            <person name="Wheeler G.L."/>
            <person name="Lohr M."/>
            <person name="Goodson H.V."/>
            <person name="Jenkins J.W."/>
            <person name="Blaby-Haas C.E."/>
            <person name="Helliwell K.E."/>
            <person name="Chan C."/>
            <person name="Marriage T."/>
            <person name="Bhattacharya D."/>
            <person name="Klein A.S."/>
            <person name="Badis Y."/>
            <person name="Brodie J."/>
            <person name="Cao Y."/>
            <person name="Collen J."/>
            <person name="Dittami S.M."/>
            <person name="Gachon C.M."/>
            <person name="Green B.R."/>
            <person name="Karpowicz S."/>
            <person name="Kim J.W."/>
            <person name="Kudahl U."/>
            <person name="Lin S."/>
            <person name="Michel G."/>
            <person name="Mittag M."/>
            <person name="Olson B.J."/>
            <person name="Pangilinan J."/>
            <person name="Peng Y."/>
            <person name="Qiu H."/>
            <person name="Shu S."/>
            <person name="Singer J.T."/>
            <person name="Smith A.G."/>
            <person name="Sprecher B.N."/>
            <person name="Wagner V."/>
            <person name="Wang W."/>
            <person name="Wang Z.-Y."/>
            <person name="Yan J."/>
            <person name="Yarish C."/>
            <person name="Zoeuner-Riek S."/>
            <person name="Zhuang Y."/>
            <person name="Zou Y."/>
            <person name="Lindquist E.A."/>
            <person name="Grimwood J."/>
            <person name="Barry K."/>
            <person name="Rokhsar D.S."/>
            <person name="Schmutz J."/>
            <person name="Stiller J.W."/>
            <person name="Grossman A.R."/>
            <person name="Prochnik S.E."/>
        </authorList>
    </citation>
    <scope>NUCLEOTIDE SEQUENCE [LARGE SCALE GENOMIC DNA]</scope>
    <source>
        <strain evidence="11">4086291</strain>
    </source>
</reference>
<proteinExistence type="inferred from homology"/>
<keyword evidence="6" id="KW-0418">Kinase</keyword>
<keyword evidence="3" id="KW-0723">Serine/threonine-protein kinase</keyword>
<dbReference type="GO" id="GO:0004674">
    <property type="term" value="F:protein serine/threonine kinase activity"/>
    <property type="evidence" value="ECO:0007669"/>
    <property type="project" value="UniProtKB-KW"/>
</dbReference>
<accession>A0A1X6NWK8</accession>
<evidence type="ECO:0000256" key="3">
    <source>
        <dbReference type="ARBA" id="ARBA00022527"/>
    </source>
</evidence>
<feature type="compositionally biased region" description="Basic residues" evidence="8">
    <location>
        <begin position="100"/>
        <end position="114"/>
    </location>
</feature>
<dbReference type="Proteomes" id="UP000218209">
    <property type="component" value="Unassembled WGS sequence"/>
</dbReference>
<protein>
    <recommendedName>
        <fullName evidence="2">non-specific serine/threonine protein kinase</fullName>
        <ecNumber evidence="2">2.7.11.1</ecNumber>
    </recommendedName>
</protein>
<evidence type="ECO:0000256" key="1">
    <source>
        <dbReference type="ARBA" id="ARBA00009903"/>
    </source>
</evidence>
<evidence type="ECO:0000313" key="11">
    <source>
        <dbReference type="EMBL" id="OSX72763.1"/>
    </source>
</evidence>
<evidence type="ECO:0000259" key="9">
    <source>
        <dbReference type="PROSITE" id="PS50011"/>
    </source>
</evidence>
<feature type="compositionally biased region" description="Pro residues" evidence="8">
    <location>
        <begin position="47"/>
        <end position="57"/>
    </location>
</feature>
<name>A0A1X6NWK8_PORUM</name>
<dbReference type="InterPro" id="IPR011009">
    <property type="entry name" value="Kinase-like_dom_sf"/>
</dbReference>
<dbReference type="SMART" id="SM00220">
    <property type="entry name" value="S_TKc"/>
    <property type="match status" value="1"/>
</dbReference>
<feature type="region of interest" description="Disordered" evidence="8">
    <location>
        <begin position="1"/>
        <end position="153"/>
    </location>
</feature>
<feature type="domain" description="Protein kinase" evidence="9">
    <location>
        <begin position="231"/>
        <end position="533"/>
    </location>
</feature>
<dbReference type="Gene3D" id="1.10.510.10">
    <property type="entry name" value="Transferase(Phosphotransferase) domain 1"/>
    <property type="match status" value="1"/>
</dbReference>
<dbReference type="SUPFAM" id="SSF56112">
    <property type="entry name" value="Protein kinase-like (PK-like)"/>
    <property type="match status" value="1"/>
</dbReference>
<dbReference type="PROSITE" id="PS51285">
    <property type="entry name" value="AGC_KINASE_CTER"/>
    <property type="match status" value="1"/>
</dbReference>
<keyword evidence="12" id="KW-1185">Reference proteome</keyword>
<dbReference type="PANTHER" id="PTHR45637">
    <property type="entry name" value="FLIPPASE KINASE 1-RELATED"/>
    <property type="match status" value="1"/>
</dbReference>
<feature type="region of interest" description="Disordered" evidence="8">
    <location>
        <begin position="545"/>
        <end position="591"/>
    </location>
</feature>
<feature type="compositionally biased region" description="Basic residues" evidence="8">
    <location>
        <begin position="78"/>
        <end position="87"/>
    </location>
</feature>
<evidence type="ECO:0000256" key="5">
    <source>
        <dbReference type="ARBA" id="ARBA00022741"/>
    </source>
</evidence>
<keyword evidence="5" id="KW-0547">Nucleotide-binding</keyword>
<sequence length="611" mass="66783">MATDDATAASSSPRGRLPVLRLPSGDVSNGTPSPASADIHHTRVPISPSPRLPPRPHAAPSADKADKVRSTPSGASSKQRHGSRHAHSSGPSADADSQSRRRSGSHHHHHHKEKSSREKREEGDVGAIDGADGMSVRRADRSHSNATTGNAMKSLGNISMDHEAGVDCGSANTGGRKARKGMPKVASTPLLPMSPSTFAGTSSEQVLARSAVPYSEVFPVRDTAVVGPKHFQKLKLLGRGGIGKVYLVLLRGTDRLYAMKQLTKEDIFSRNKIQRVMTEREILATASHPFIVTMYASFQTTHRLCFVMEYCAGGEFFRVLQRQPQKRLREDAARFYAAEVVLALEYLHHVGFIYRDLKPENILMRANGHIALTDFDLSKQAHAVSPRVVQQQLSLMDKMKHLALSKGNRASSALNLLDIVDSEPVLSVSTTSFVGTEEYISPEVVNGAAQSSAVDWWTLGILVYEMLCGTTPFKGSIADDTFSNIVKEKLHWPDDVHVSADCKSVVKKLLRRDADKRLGAENGASDIKRARWFAGINFPLIRNETPPIVPKTHDPHDLSQYRPLRDDEDDEAVPDGAGGGTRAGPFANFSIRRDSATLQRQDWIGEEGNDS</sequence>